<dbReference type="KEGG" id="samy:DB32_003209"/>
<accession>A0A0F6YIF9</accession>
<organism evidence="2 3">
    <name type="scientific">Sandaracinus amylolyticus</name>
    <dbReference type="NCBI Taxonomy" id="927083"/>
    <lineage>
        <taxon>Bacteria</taxon>
        <taxon>Pseudomonadati</taxon>
        <taxon>Myxococcota</taxon>
        <taxon>Polyangia</taxon>
        <taxon>Polyangiales</taxon>
        <taxon>Sandaracinaceae</taxon>
        <taxon>Sandaracinus</taxon>
    </lineage>
</organism>
<evidence type="ECO:0000313" key="2">
    <source>
        <dbReference type="EMBL" id="AKF06060.1"/>
    </source>
</evidence>
<sequence length="94" mass="9764">MVPSSQSGGASIDERSARPLGATHVRAIAPREVAGCGEVECPRGEDCAGCGVERCNACGAAQCRHAIANGRCPRCGRLHRGAVIARVPLKRVSR</sequence>
<dbReference type="RefSeq" id="WP_053233271.1">
    <property type="nucleotide sequence ID" value="NZ_CP011125.1"/>
</dbReference>
<feature type="region of interest" description="Disordered" evidence="1">
    <location>
        <begin position="1"/>
        <end position="22"/>
    </location>
</feature>
<protein>
    <submittedName>
        <fullName evidence="2">Uncharacterized protein</fullName>
    </submittedName>
</protein>
<dbReference type="Proteomes" id="UP000034883">
    <property type="component" value="Chromosome"/>
</dbReference>
<reference evidence="2 3" key="1">
    <citation type="submission" date="2015-03" db="EMBL/GenBank/DDBJ databases">
        <title>Genome assembly of Sandaracinus amylolyticus DSM 53668.</title>
        <authorList>
            <person name="Sharma G."/>
            <person name="Subramanian S."/>
        </authorList>
    </citation>
    <scope>NUCLEOTIDE SEQUENCE [LARGE SCALE GENOMIC DNA]</scope>
    <source>
        <strain evidence="2 3">DSM 53668</strain>
    </source>
</reference>
<dbReference type="AlphaFoldDB" id="A0A0F6YIF9"/>
<proteinExistence type="predicted"/>
<dbReference type="EMBL" id="CP011125">
    <property type="protein sequence ID" value="AKF06060.1"/>
    <property type="molecule type" value="Genomic_DNA"/>
</dbReference>
<keyword evidence="3" id="KW-1185">Reference proteome</keyword>
<dbReference type="STRING" id="927083.DB32_003209"/>
<name>A0A0F6YIF9_9BACT</name>
<evidence type="ECO:0000256" key="1">
    <source>
        <dbReference type="SAM" id="MobiDB-lite"/>
    </source>
</evidence>
<evidence type="ECO:0000313" key="3">
    <source>
        <dbReference type="Proteomes" id="UP000034883"/>
    </source>
</evidence>
<gene>
    <name evidence="2" type="ORF">DB32_003209</name>
</gene>